<keyword evidence="1" id="KW-0853">WD repeat</keyword>
<evidence type="ECO:0000256" key="2">
    <source>
        <dbReference type="SAM" id="MobiDB-lite"/>
    </source>
</evidence>
<dbReference type="GO" id="GO:0003729">
    <property type="term" value="F:mRNA binding"/>
    <property type="evidence" value="ECO:0007669"/>
    <property type="project" value="TreeGrafter"/>
</dbReference>
<dbReference type="InterPro" id="IPR032847">
    <property type="entry name" value="PRPF17"/>
</dbReference>
<dbReference type="VEuPathDB" id="FungiDB:LELG_03568"/>
<dbReference type="PROSITE" id="PS50082">
    <property type="entry name" value="WD_REPEATS_2"/>
    <property type="match status" value="2"/>
</dbReference>
<dbReference type="GO" id="GO:0000398">
    <property type="term" value="P:mRNA splicing, via spliceosome"/>
    <property type="evidence" value="ECO:0007669"/>
    <property type="project" value="InterPro"/>
</dbReference>
<dbReference type="SMART" id="SM00320">
    <property type="entry name" value="WD40"/>
    <property type="match status" value="7"/>
</dbReference>
<organism evidence="3 4">
    <name type="scientific">Lodderomyces elongisporus (strain ATCC 11503 / CBS 2605 / JCM 1781 / NBRC 1676 / NRRL YB-4239)</name>
    <name type="common">Yeast</name>
    <name type="synonym">Saccharomyces elongisporus</name>
    <dbReference type="NCBI Taxonomy" id="379508"/>
    <lineage>
        <taxon>Eukaryota</taxon>
        <taxon>Fungi</taxon>
        <taxon>Dikarya</taxon>
        <taxon>Ascomycota</taxon>
        <taxon>Saccharomycotina</taxon>
        <taxon>Pichiomycetes</taxon>
        <taxon>Debaryomycetaceae</taxon>
        <taxon>Candida/Lodderomyces clade</taxon>
        <taxon>Lodderomyces</taxon>
    </lineage>
</organism>
<evidence type="ECO:0000256" key="1">
    <source>
        <dbReference type="PROSITE-ProRule" id="PRU00221"/>
    </source>
</evidence>
<feature type="repeat" description="WD" evidence="1">
    <location>
        <begin position="302"/>
        <end position="344"/>
    </location>
</feature>
<dbReference type="Gene3D" id="2.130.10.10">
    <property type="entry name" value="YVTN repeat-like/Quinoprotein amine dehydrogenase"/>
    <property type="match status" value="1"/>
</dbReference>
<feature type="repeat" description="WD" evidence="1">
    <location>
        <begin position="349"/>
        <end position="390"/>
    </location>
</feature>
<dbReference type="FunCoup" id="A5E1T1">
    <property type="interactions" value="839"/>
</dbReference>
<keyword evidence="4" id="KW-1185">Reference proteome</keyword>
<dbReference type="InterPro" id="IPR036322">
    <property type="entry name" value="WD40_repeat_dom_sf"/>
</dbReference>
<accession>A5E1T1</accession>
<dbReference type="PANTHER" id="PTHR43979">
    <property type="entry name" value="PRE-MRNA-PROCESSING FACTOR 17"/>
    <property type="match status" value="1"/>
</dbReference>
<dbReference type="InParanoid" id="A5E1T1"/>
<dbReference type="GO" id="GO:0071013">
    <property type="term" value="C:catalytic step 2 spliceosome"/>
    <property type="evidence" value="ECO:0007669"/>
    <property type="project" value="InterPro"/>
</dbReference>
<feature type="compositionally biased region" description="Basic residues" evidence="2">
    <location>
        <begin position="172"/>
        <end position="181"/>
    </location>
</feature>
<dbReference type="HOGENOM" id="CLU_022571_0_0_1"/>
<gene>
    <name evidence="3" type="ORF">LELG_03568</name>
</gene>
<sequence>MCARYRDAHCAYGNIKLDRYHTISPITSLRPIHNFLSFLFFSFPFFFTKSMMSLVGDYASDSDNETNGSVSGHEDSNKIIDDIHSDIGDKVEPIRKKARLSEKDPENGELQVTKKEVEVEVEVEVELLHLLLLLLLKQKSPSPLLQQLPTPLHLKSEFEIEEEERKEAKRKAKELKRRRKEKGNDPWTSYTDDFVVQPKVNTAFDTEHENGLAPNINRSAMKSEVENGDVDDENEHEHERDDNGEGDASYEFKPTSELMRFSEDEVLKHQSLLQVPTKLQDKLRKPTKTWRFPKSGIVQTIPLAHRKGVNKLQFIPHLGHLLLSCGNDNLIKLWRARQKDEKFELARIYRGHRLAVKDICFNSTGDRFLSCGYDKIIRLWDTETGNVIKTIQVSSVPNVVRFRPEHENEFIAGLSNHEIHHFDIESIQLQSPLQIYDHHVGSINDILVTNEGFISTADDKTMRVWKWRVNSPTKAITGASLFSIPSVKKRPNSKHIVLQSMDNTIKVLDGGKYSWNKKKIFKGHHNAGYGIEIDVAPDGKMVMSGDSRGFVFFWDWEMKKVQLKLKLSDRPIKSVAVQPLKTSSIAAAGISGDIYYCS</sequence>
<dbReference type="eggNOG" id="KOG0282">
    <property type="taxonomic scope" value="Eukaryota"/>
</dbReference>
<reference evidence="3 4" key="1">
    <citation type="journal article" date="2009" name="Nature">
        <title>Evolution of pathogenicity and sexual reproduction in eight Candida genomes.</title>
        <authorList>
            <person name="Butler G."/>
            <person name="Rasmussen M.D."/>
            <person name="Lin M.F."/>
            <person name="Santos M.A."/>
            <person name="Sakthikumar S."/>
            <person name="Munro C.A."/>
            <person name="Rheinbay E."/>
            <person name="Grabherr M."/>
            <person name="Forche A."/>
            <person name="Reedy J.L."/>
            <person name="Agrafioti I."/>
            <person name="Arnaud M.B."/>
            <person name="Bates S."/>
            <person name="Brown A.J."/>
            <person name="Brunke S."/>
            <person name="Costanzo M.C."/>
            <person name="Fitzpatrick D.A."/>
            <person name="de Groot P.W."/>
            <person name="Harris D."/>
            <person name="Hoyer L.L."/>
            <person name="Hube B."/>
            <person name="Klis F.M."/>
            <person name="Kodira C."/>
            <person name="Lennard N."/>
            <person name="Logue M.E."/>
            <person name="Martin R."/>
            <person name="Neiman A.M."/>
            <person name="Nikolaou E."/>
            <person name="Quail M.A."/>
            <person name="Quinn J."/>
            <person name="Santos M.C."/>
            <person name="Schmitzberger F.F."/>
            <person name="Sherlock G."/>
            <person name="Shah P."/>
            <person name="Silverstein K.A."/>
            <person name="Skrzypek M.S."/>
            <person name="Soll D."/>
            <person name="Staggs R."/>
            <person name="Stansfield I."/>
            <person name="Stumpf M.P."/>
            <person name="Sudbery P.E."/>
            <person name="Srikantha T."/>
            <person name="Zeng Q."/>
            <person name="Berman J."/>
            <person name="Berriman M."/>
            <person name="Heitman J."/>
            <person name="Gow N.A."/>
            <person name="Lorenz M.C."/>
            <person name="Birren B.W."/>
            <person name="Kellis M."/>
            <person name="Cuomo C.A."/>
        </authorList>
    </citation>
    <scope>NUCLEOTIDE SEQUENCE [LARGE SCALE GENOMIC DNA]</scope>
    <source>
        <strain evidence="4">ATCC 11503 / BCRC 21390 / CBS 2605 / JCM 1781 / NBRC 1676 / NRRL YB-4239</strain>
    </source>
</reference>
<dbReference type="InterPro" id="IPR015943">
    <property type="entry name" value="WD40/YVTN_repeat-like_dom_sf"/>
</dbReference>
<dbReference type="Proteomes" id="UP000001996">
    <property type="component" value="Unassembled WGS sequence"/>
</dbReference>
<proteinExistence type="predicted"/>
<dbReference type="STRING" id="379508.A5E1T1"/>
<evidence type="ECO:0000313" key="3">
    <source>
        <dbReference type="EMBL" id="EDK45389.1"/>
    </source>
</evidence>
<dbReference type="EMBL" id="CH981527">
    <property type="protein sequence ID" value="EDK45389.1"/>
    <property type="molecule type" value="Genomic_DNA"/>
</dbReference>
<dbReference type="Pfam" id="PF00400">
    <property type="entry name" value="WD40"/>
    <property type="match status" value="3"/>
</dbReference>
<dbReference type="AlphaFoldDB" id="A5E1T1"/>
<dbReference type="PROSITE" id="PS50294">
    <property type="entry name" value="WD_REPEATS_REGION"/>
    <property type="match status" value="1"/>
</dbReference>
<protein>
    <submittedName>
        <fullName evidence="3">Uncharacterized protein</fullName>
    </submittedName>
</protein>
<dbReference type="InterPro" id="IPR001680">
    <property type="entry name" value="WD40_rpt"/>
</dbReference>
<dbReference type="PANTHER" id="PTHR43979:SF1">
    <property type="entry name" value="PRE-MRNA-PROCESSING FACTOR 17"/>
    <property type="match status" value="1"/>
</dbReference>
<dbReference type="GeneID" id="5232295"/>
<dbReference type="OrthoDB" id="10257301at2759"/>
<evidence type="ECO:0000313" key="4">
    <source>
        <dbReference type="Proteomes" id="UP000001996"/>
    </source>
</evidence>
<name>A5E1T1_LODEL</name>
<dbReference type="KEGG" id="lel:PVL30_003054"/>
<dbReference type="SUPFAM" id="SSF50978">
    <property type="entry name" value="WD40 repeat-like"/>
    <property type="match status" value="1"/>
</dbReference>
<feature type="region of interest" description="Disordered" evidence="2">
    <location>
        <begin position="172"/>
        <end position="191"/>
    </location>
</feature>
<feature type="region of interest" description="Disordered" evidence="2">
    <location>
        <begin position="204"/>
        <end position="250"/>
    </location>
</feature>